<dbReference type="InterPro" id="IPR052571">
    <property type="entry name" value="Mt_RNA_Methyltransferase"/>
</dbReference>
<keyword evidence="1" id="KW-0479">Metal-binding</keyword>
<dbReference type="GO" id="GO:0032259">
    <property type="term" value="P:methylation"/>
    <property type="evidence" value="ECO:0007669"/>
    <property type="project" value="UniProtKB-KW"/>
</dbReference>
<evidence type="ECO:0000313" key="5">
    <source>
        <dbReference type="EMBL" id="RCW27716.1"/>
    </source>
</evidence>
<proteinExistence type="predicted"/>
<dbReference type="Proteomes" id="UP000252582">
    <property type="component" value="Unassembled WGS sequence"/>
</dbReference>
<evidence type="ECO:0000256" key="3">
    <source>
        <dbReference type="ARBA" id="ARBA00023004"/>
    </source>
</evidence>
<protein>
    <submittedName>
        <fullName evidence="5">Ribosomal protein RSM22 (Predicted rRNA methylase)</fullName>
    </submittedName>
</protein>
<dbReference type="PANTHER" id="PTHR13184">
    <property type="entry name" value="37S RIBOSOMAL PROTEIN S22"/>
    <property type="match status" value="1"/>
</dbReference>
<dbReference type="SUPFAM" id="SSF53335">
    <property type="entry name" value="S-adenosyl-L-methionine-dependent methyltransferases"/>
    <property type="match status" value="1"/>
</dbReference>
<evidence type="ECO:0000256" key="4">
    <source>
        <dbReference type="ARBA" id="ARBA00023014"/>
    </source>
</evidence>
<reference evidence="5 6" key="1">
    <citation type="submission" date="2018-07" db="EMBL/GenBank/DDBJ databases">
        <title>Genomic Encyclopedia of Type Strains, Phase IV (KMG-IV): sequencing the most valuable type-strain genomes for metagenomic binning, comparative biology and taxonomic classification.</title>
        <authorList>
            <person name="Goeker M."/>
        </authorList>
    </citation>
    <scope>NUCLEOTIDE SEQUENCE [LARGE SCALE GENOMIC DNA]</scope>
    <source>
        <strain evidence="5 6">DSM 25528</strain>
    </source>
</reference>
<dbReference type="PANTHER" id="PTHR13184:SF5">
    <property type="entry name" value="METHYLTRANSFERASE-LIKE PROTEIN 17, MITOCHONDRIAL"/>
    <property type="match status" value="1"/>
</dbReference>
<dbReference type="GO" id="GO:0051536">
    <property type="term" value="F:iron-sulfur cluster binding"/>
    <property type="evidence" value="ECO:0007669"/>
    <property type="project" value="UniProtKB-KW"/>
</dbReference>
<accession>A0A6I7HRV6</accession>
<keyword evidence="5" id="KW-0687">Ribonucleoprotein</keyword>
<dbReference type="GO" id="GO:0015935">
    <property type="term" value="C:small ribosomal subunit"/>
    <property type="evidence" value="ECO:0007669"/>
    <property type="project" value="TreeGrafter"/>
</dbReference>
<keyword evidence="5" id="KW-0808">Transferase</keyword>
<sequence length="336" mass="35953">MELPAALRRAVDDALQGEPLDRLTRASQTLSDRYRREVRDGRFHIDGTLAAKAYLATRLPATFAAVRAALDMVAEASPTFAPQTLLDVGAGPGTALWAAADCWPELRQATIVEASAAIRTVGEALARSSTVASTWLAGDVTGALPVTAPADLVTLAYVLDEIAEGAIADVTGKLWALTGQTLVIVEPGTPAGWRRIQIVRDTLIKAGAHLVAPCPHAAPCAIAGTDWCHFSRRVARSRLHRLAKQADVPWEDEKYIFIAASRTPAESPPARILAPPRVASGLVRLKLCRSDGGIGELVVSRRDGDLFREARRADWGDGFHLPQDEDSVEDDGHDGA</sequence>
<keyword evidence="5" id="KW-0489">Methyltransferase</keyword>
<evidence type="ECO:0000313" key="6">
    <source>
        <dbReference type="Proteomes" id="UP000252582"/>
    </source>
</evidence>
<keyword evidence="6" id="KW-1185">Reference proteome</keyword>
<keyword evidence="5" id="KW-0689">Ribosomal protein</keyword>
<gene>
    <name evidence="5" type="ORF">DFR48_102200</name>
</gene>
<dbReference type="GO" id="GO:0003735">
    <property type="term" value="F:structural constituent of ribosome"/>
    <property type="evidence" value="ECO:0007669"/>
    <property type="project" value="TreeGrafter"/>
</dbReference>
<dbReference type="Gene3D" id="3.40.50.150">
    <property type="entry name" value="Vaccinia Virus protein VP39"/>
    <property type="match status" value="1"/>
</dbReference>
<name>A0A6I7HRV6_9HYPH</name>
<dbReference type="InterPro" id="IPR015324">
    <property type="entry name" value="Ribosomal_Rsm22-like"/>
</dbReference>
<dbReference type="GO" id="GO:0006412">
    <property type="term" value="P:translation"/>
    <property type="evidence" value="ECO:0007669"/>
    <property type="project" value="InterPro"/>
</dbReference>
<organism evidence="5 6">
    <name type="scientific">Ciceribacter lividus</name>
    <dbReference type="NCBI Taxonomy" id="1197950"/>
    <lineage>
        <taxon>Bacteria</taxon>
        <taxon>Pseudomonadati</taxon>
        <taxon>Pseudomonadota</taxon>
        <taxon>Alphaproteobacteria</taxon>
        <taxon>Hyphomicrobiales</taxon>
        <taxon>Rhizobiaceae</taxon>
        <taxon>Ciceribacter</taxon>
    </lineage>
</organism>
<dbReference type="GO" id="GO:0046872">
    <property type="term" value="F:metal ion binding"/>
    <property type="evidence" value="ECO:0007669"/>
    <property type="project" value="UniProtKB-KW"/>
</dbReference>
<dbReference type="GO" id="GO:0008168">
    <property type="term" value="F:methyltransferase activity"/>
    <property type="evidence" value="ECO:0007669"/>
    <property type="project" value="UniProtKB-KW"/>
</dbReference>
<dbReference type="RefSeq" id="WP_114362035.1">
    <property type="nucleotide sequence ID" value="NZ_QPIX01000002.1"/>
</dbReference>
<keyword evidence="2" id="KW-0809">Transit peptide</keyword>
<dbReference type="EMBL" id="QPIX01000002">
    <property type="protein sequence ID" value="RCW27716.1"/>
    <property type="molecule type" value="Genomic_DNA"/>
</dbReference>
<evidence type="ECO:0000256" key="1">
    <source>
        <dbReference type="ARBA" id="ARBA00022723"/>
    </source>
</evidence>
<keyword evidence="3" id="KW-0408">Iron</keyword>
<keyword evidence="4" id="KW-0411">Iron-sulfur</keyword>
<evidence type="ECO:0000256" key="2">
    <source>
        <dbReference type="ARBA" id="ARBA00022946"/>
    </source>
</evidence>
<dbReference type="Pfam" id="PF09243">
    <property type="entry name" value="Rsm22"/>
    <property type="match status" value="1"/>
</dbReference>
<dbReference type="InterPro" id="IPR029063">
    <property type="entry name" value="SAM-dependent_MTases_sf"/>
</dbReference>
<dbReference type="AlphaFoldDB" id="A0A6I7HRV6"/>
<comment type="caution">
    <text evidence="5">The sequence shown here is derived from an EMBL/GenBank/DDBJ whole genome shotgun (WGS) entry which is preliminary data.</text>
</comment>